<sequence length="362" mass="42255">MPVFQYSNFPYLNILMITNKIRPYKCYAHHGYESSDSFYVPHVRILDVEPRRFHGLEQRLNLPSFLVRGHSLIGIVEADENLEFRLSIRVLESCTCQIYIFILDKIEFVIEQFLSESDSVEKMPCPDFLSRPWIDDPKVLPYAYIIADSLVVEPSNPFLPYKFPVGYKAVYAVSSKEVNELLNKRFTFLPIGIAPFRQKFENQRERYTSVGYAEHKDIDVDFSKFPVRPVHGKRDLTLDWKKTENHPCDEIKTQSILGEEPLESAHVGITLHAGWHGCCQFMETDSLNHAESMDDVSHQLYSGKIHCFSKMFLHNREDLVNFDQVLGISSFHGEKRSNFSFKLPIFKDFYKYNHLKFRCLTA</sequence>
<keyword evidence="1" id="KW-1185">Reference proteome</keyword>
<evidence type="ECO:0000313" key="1">
    <source>
        <dbReference type="Proteomes" id="UP000046393"/>
    </source>
</evidence>
<name>A0A0N5ACU3_9BILA</name>
<accession>A0A0N5ACU3</accession>
<evidence type="ECO:0000313" key="2">
    <source>
        <dbReference type="WBParaSite" id="SMUV_0000197301-mRNA-1"/>
    </source>
</evidence>
<protein>
    <submittedName>
        <fullName evidence="2">DUF3444 domain-containing protein</fullName>
    </submittedName>
</protein>
<dbReference type="WBParaSite" id="SMUV_0000197301-mRNA-1">
    <property type="protein sequence ID" value="SMUV_0000197301-mRNA-1"/>
    <property type="gene ID" value="SMUV_0000197301"/>
</dbReference>
<reference evidence="2" key="1">
    <citation type="submission" date="2017-02" db="UniProtKB">
        <authorList>
            <consortium name="WormBaseParasite"/>
        </authorList>
    </citation>
    <scope>IDENTIFICATION</scope>
</reference>
<proteinExistence type="predicted"/>
<dbReference type="AlphaFoldDB" id="A0A0N5ACU3"/>
<organism evidence="1 2">
    <name type="scientific">Syphacia muris</name>
    <dbReference type="NCBI Taxonomy" id="451379"/>
    <lineage>
        <taxon>Eukaryota</taxon>
        <taxon>Metazoa</taxon>
        <taxon>Ecdysozoa</taxon>
        <taxon>Nematoda</taxon>
        <taxon>Chromadorea</taxon>
        <taxon>Rhabditida</taxon>
        <taxon>Spirurina</taxon>
        <taxon>Oxyuridomorpha</taxon>
        <taxon>Oxyuroidea</taxon>
        <taxon>Oxyuridae</taxon>
        <taxon>Syphacia</taxon>
    </lineage>
</organism>
<dbReference type="Proteomes" id="UP000046393">
    <property type="component" value="Unplaced"/>
</dbReference>